<dbReference type="EMBL" id="JYDR01000126">
    <property type="protein sequence ID" value="KRY67826.1"/>
    <property type="molecule type" value="Genomic_DNA"/>
</dbReference>
<reference evidence="1 2" key="1">
    <citation type="submission" date="2015-01" db="EMBL/GenBank/DDBJ databases">
        <title>Evolution of Trichinella species and genotypes.</title>
        <authorList>
            <person name="Korhonen P.K."/>
            <person name="Edoardo P."/>
            <person name="Giuseppe L.R."/>
            <person name="Gasser R.B."/>
        </authorList>
    </citation>
    <scope>NUCLEOTIDE SEQUENCE [LARGE SCALE GENOMIC DNA]</scope>
    <source>
        <strain evidence="1">ISS13</strain>
    </source>
</reference>
<evidence type="ECO:0000313" key="2">
    <source>
        <dbReference type="Proteomes" id="UP000054632"/>
    </source>
</evidence>
<protein>
    <submittedName>
        <fullName evidence="1">Uncharacterized protein</fullName>
    </submittedName>
</protein>
<gene>
    <name evidence="1" type="ORF">T4A_14449</name>
</gene>
<proteinExistence type="predicted"/>
<dbReference type="Proteomes" id="UP000054632">
    <property type="component" value="Unassembled WGS sequence"/>
</dbReference>
<name>A0A0V1E373_TRIPS</name>
<comment type="caution">
    <text evidence="1">The sequence shown here is derived from an EMBL/GenBank/DDBJ whole genome shotgun (WGS) entry which is preliminary data.</text>
</comment>
<dbReference type="AlphaFoldDB" id="A0A0V1E373"/>
<accession>A0A0V1E373</accession>
<evidence type="ECO:0000313" key="1">
    <source>
        <dbReference type="EMBL" id="KRY67826.1"/>
    </source>
</evidence>
<organism evidence="1 2">
    <name type="scientific">Trichinella pseudospiralis</name>
    <name type="common">Parasitic roundworm</name>
    <dbReference type="NCBI Taxonomy" id="6337"/>
    <lineage>
        <taxon>Eukaryota</taxon>
        <taxon>Metazoa</taxon>
        <taxon>Ecdysozoa</taxon>
        <taxon>Nematoda</taxon>
        <taxon>Enoplea</taxon>
        <taxon>Dorylaimia</taxon>
        <taxon>Trichinellida</taxon>
        <taxon>Trichinellidae</taxon>
        <taxon>Trichinella</taxon>
    </lineage>
</organism>
<sequence length="64" mass="7506">MYNSIESTIEHQLVIFLVAPTPTNEVDRRKLITHKWRTNADIKERDVHCRLYAVQVPPCDQSEV</sequence>